<evidence type="ECO:0000313" key="4">
    <source>
        <dbReference type="Proteomes" id="UP001642409"/>
    </source>
</evidence>
<comment type="caution">
    <text evidence="2">The sequence shown here is derived from an EMBL/GenBank/DDBJ whole genome shotgun (WGS) entry which is preliminary data.</text>
</comment>
<evidence type="ECO:0000256" key="1">
    <source>
        <dbReference type="SAM" id="Phobius"/>
    </source>
</evidence>
<keyword evidence="1" id="KW-0472">Membrane</keyword>
<proteinExistence type="predicted"/>
<accession>A0AA86R943</accession>
<keyword evidence="1" id="KW-1133">Transmembrane helix</keyword>
<dbReference type="AlphaFoldDB" id="A0AA86R943"/>
<dbReference type="Proteomes" id="UP001642409">
    <property type="component" value="Unassembled WGS sequence"/>
</dbReference>
<keyword evidence="4" id="KW-1185">Reference proteome</keyword>
<evidence type="ECO:0000313" key="2">
    <source>
        <dbReference type="EMBL" id="CAI9968597.1"/>
    </source>
</evidence>
<protein>
    <submittedName>
        <fullName evidence="2">Amino acid transporter family protein</fullName>
    </submittedName>
    <submittedName>
        <fullName evidence="3">Amino_acid transporter family protein</fullName>
    </submittedName>
</protein>
<evidence type="ECO:0000313" key="3">
    <source>
        <dbReference type="EMBL" id="CAL6053955.1"/>
    </source>
</evidence>
<dbReference type="EMBL" id="CATOUU010001045">
    <property type="protein sequence ID" value="CAI9968597.1"/>
    <property type="molecule type" value="Genomic_DNA"/>
</dbReference>
<reference evidence="2" key="1">
    <citation type="submission" date="2023-06" db="EMBL/GenBank/DDBJ databases">
        <authorList>
            <person name="Kurt Z."/>
        </authorList>
    </citation>
    <scope>NUCLEOTIDE SEQUENCE</scope>
</reference>
<name>A0AA86R943_9EUKA</name>
<keyword evidence="1" id="KW-0812">Transmembrane</keyword>
<reference evidence="3 4" key="2">
    <citation type="submission" date="2024-07" db="EMBL/GenBank/DDBJ databases">
        <authorList>
            <person name="Akdeniz Z."/>
        </authorList>
    </citation>
    <scope>NUCLEOTIDE SEQUENCE [LARGE SCALE GENOMIC DNA]</scope>
</reference>
<gene>
    <name evidence="3" type="ORF">HINF_LOCUS45811</name>
    <name evidence="2" type="ORF">HINF_LOCUS56242</name>
</gene>
<feature type="transmembrane region" description="Helical" evidence="1">
    <location>
        <begin position="22"/>
        <end position="49"/>
    </location>
</feature>
<organism evidence="2">
    <name type="scientific">Hexamita inflata</name>
    <dbReference type="NCBI Taxonomy" id="28002"/>
    <lineage>
        <taxon>Eukaryota</taxon>
        <taxon>Metamonada</taxon>
        <taxon>Diplomonadida</taxon>
        <taxon>Hexamitidae</taxon>
        <taxon>Hexamitinae</taxon>
        <taxon>Hexamita</taxon>
    </lineage>
</organism>
<dbReference type="EMBL" id="CAXDID020000200">
    <property type="protein sequence ID" value="CAL6053955.1"/>
    <property type="molecule type" value="Genomic_DNA"/>
</dbReference>
<sequence>MLLKLFQQLVQYFLSVSLLESIVAIFGLFSALTGIIFYFVIPICFAVMYPKVQKDHAQPGSANLDPIVVGVYLYKRTFVKNFTFQ</sequence>